<dbReference type="Proteomes" id="UP000617531">
    <property type="component" value="Unassembled WGS sequence"/>
</dbReference>
<dbReference type="Gene3D" id="3.90.79.10">
    <property type="entry name" value="Nucleoside Triphosphate Pyrophosphohydrolase"/>
    <property type="match status" value="1"/>
</dbReference>
<dbReference type="EMBL" id="BNAI01000014">
    <property type="protein sequence ID" value="GHF27215.1"/>
    <property type="molecule type" value="Genomic_DNA"/>
</dbReference>
<evidence type="ECO:0000313" key="4">
    <source>
        <dbReference type="EMBL" id="GHF27215.1"/>
    </source>
</evidence>
<dbReference type="PANTHER" id="PTHR43046:SF16">
    <property type="entry name" value="ADP-RIBOSE PYROPHOSPHATASE YJHB-RELATED"/>
    <property type="match status" value="1"/>
</dbReference>
<evidence type="ECO:0000256" key="2">
    <source>
        <dbReference type="ARBA" id="ARBA00022801"/>
    </source>
</evidence>
<comment type="caution">
    <text evidence="4">The sequence shown here is derived from an EMBL/GenBank/DDBJ whole genome shotgun (WGS) entry which is preliminary data.</text>
</comment>
<sequence length="204" mass="22705">MQKFRMRDGSVAAGGKGEVARGIWSRFSQTADPGPCDDRGMPIPDFVRDLREKIGRAPLWLAGATAVVVDGDRILLIRRSDTGAWTPITGIIDPGEEPAVTLVREALEEANVNIEVQWLTSTWVTRRIRYENGDEAQYLDLTFRCRYLGGDPRPVDGEASEVAWFPLDAMPPMGDEMTARVQHALREEGPAYFSREPLSWTAEG</sequence>
<dbReference type="PANTHER" id="PTHR43046">
    <property type="entry name" value="GDP-MANNOSE MANNOSYL HYDROLASE"/>
    <property type="match status" value="1"/>
</dbReference>
<reference evidence="4" key="2">
    <citation type="submission" date="2020-09" db="EMBL/GenBank/DDBJ databases">
        <authorList>
            <person name="Sun Q."/>
            <person name="Zhou Y."/>
        </authorList>
    </citation>
    <scope>NUCLEOTIDE SEQUENCE</scope>
    <source>
        <strain evidence="4">CGMCC 1.16548</strain>
    </source>
</reference>
<evidence type="ECO:0000256" key="1">
    <source>
        <dbReference type="ARBA" id="ARBA00001946"/>
    </source>
</evidence>
<dbReference type="PROSITE" id="PS00893">
    <property type="entry name" value="NUDIX_BOX"/>
    <property type="match status" value="1"/>
</dbReference>
<dbReference type="CDD" id="cd18879">
    <property type="entry name" value="NUDIX_Hydrolase"/>
    <property type="match status" value="1"/>
</dbReference>
<evidence type="ECO:0000259" key="3">
    <source>
        <dbReference type="PROSITE" id="PS51462"/>
    </source>
</evidence>
<dbReference type="InterPro" id="IPR020084">
    <property type="entry name" value="NUDIX_hydrolase_CS"/>
</dbReference>
<keyword evidence="2" id="KW-0378">Hydrolase</keyword>
<dbReference type="InterPro" id="IPR000086">
    <property type="entry name" value="NUDIX_hydrolase_dom"/>
</dbReference>
<dbReference type="GO" id="GO:0016787">
    <property type="term" value="F:hydrolase activity"/>
    <property type="evidence" value="ECO:0007669"/>
    <property type="project" value="UniProtKB-KW"/>
</dbReference>
<dbReference type="InterPro" id="IPR015797">
    <property type="entry name" value="NUDIX_hydrolase-like_dom_sf"/>
</dbReference>
<evidence type="ECO:0000313" key="5">
    <source>
        <dbReference type="Proteomes" id="UP000617531"/>
    </source>
</evidence>
<dbReference type="PROSITE" id="PS51462">
    <property type="entry name" value="NUDIX"/>
    <property type="match status" value="1"/>
</dbReference>
<organism evidence="4 5">
    <name type="scientific">Pseudolysinimonas yzui</name>
    <dbReference type="NCBI Taxonomy" id="2708254"/>
    <lineage>
        <taxon>Bacteria</taxon>
        <taxon>Bacillati</taxon>
        <taxon>Actinomycetota</taxon>
        <taxon>Actinomycetes</taxon>
        <taxon>Micrococcales</taxon>
        <taxon>Microbacteriaceae</taxon>
        <taxon>Pseudolysinimonas</taxon>
    </lineage>
</organism>
<accession>A0A8J3M6P0</accession>
<reference evidence="4" key="1">
    <citation type="journal article" date="2014" name="Int. J. Syst. Evol. Microbiol.">
        <title>Complete genome sequence of Corynebacterium casei LMG S-19264T (=DSM 44701T), isolated from a smear-ripened cheese.</title>
        <authorList>
            <consortium name="US DOE Joint Genome Institute (JGI-PGF)"/>
            <person name="Walter F."/>
            <person name="Albersmeier A."/>
            <person name="Kalinowski J."/>
            <person name="Ruckert C."/>
        </authorList>
    </citation>
    <scope>NUCLEOTIDE SEQUENCE</scope>
    <source>
        <strain evidence="4">CGMCC 1.16548</strain>
    </source>
</reference>
<comment type="cofactor">
    <cofactor evidence="1">
        <name>Mg(2+)</name>
        <dbReference type="ChEBI" id="CHEBI:18420"/>
    </cofactor>
</comment>
<proteinExistence type="predicted"/>
<dbReference type="Pfam" id="PF00293">
    <property type="entry name" value="NUDIX"/>
    <property type="match status" value="1"/>
</dbReference>
<dbReference type="AlphaFoldDB" id="A0A8J3M6P0"/>
<gene>
    <name evidence="4" type="ORF">GCM10011600_30090</name>
</gene>
<protein>
    <recommendedName>
        <fullName evidence="3">Nudix hydrolase domain-containing protein</fullName>
    </recommendedName>
</protein>
<feature type="domain" description="Nudix hydrolase" evidence="3">
    <location>
        <begin position="59"/>
        <end position="187"/>
    </location>
</feature>
<name>A0A8J3M6P0_9MICO</name>
<dbReference type="SUPFAM" id="SSF55811">
    <property type="entry name" value="Nudix"/>
    <property type="match status" value="1"/>
</dbReference>
<keyword evidence="5" id="KW-1185">Reference proteome</keyword>